<dbReference type="AlphaFoldDB" id="A0A139R5B7"/>
<dbReference type="InterPro" id="IPR013321">
    <property type="entry name" value="Arc_rbn_hlx_hlx"/>
</dbReference>
<dbReference type="Proteomes" id="UP000183629">
    <property type="component" value="Unassembled WGS sequence"/>
</dbReference>
<reference evidence="7" key="2">
    <citation type="submission" date="2016-10" db="EMBL/GenBank/DDBJ databases">
        <authorList>
            <person name="Varghese N."/>
            <person name="Submissions S."/>
        </authorList>
    </citation>
    <scope>NUCLEOTIDE SEQUENCE [LARGE SCALE GENOMIC DNA]</scope>
    <source>
        <strain evidence="7">LMG 15572</strain>
    </source>
</reference>
<sequence length="94" mass="11125">MALAYDKSYNLRTYQKIYNQAEKVFKENNLNTAQALNLFLKNVAETGQLNLKTEEELKREKLFKNLQAEIQQSYAEFDEGKFYTDEDLVERYGL</sequence>
<name>A0A139R5B7_9STRE</name>
<dbReference type="EMBL" id="LQOF01000045">
    <property type="protein sequence ID" value="KXT72638.1"/>
    <property type="molecule type" value="Genomic_DNA"/>
</dbReference>
<dbReference type="Proteomes" id="UP000070198">
    <property type="component" value="Unassembled WGS sequence"/>
</dbReference>
<dbReference type="EMBL" id="FPBN01000002">
    <property type="protein sequence ID" value="SFU51006.1"/>
    <property type="molecule type" value="Genomic_DNA"/>
</dbReference>
<proteinExistence type="predicted"/>
<gene>
    <name evidence="4" type="ORF">NCTC13773_01866</name>
    <name evidence="3" type="ORF">SAMN05660328_102283</name>
    <name evidence="1" type="ORF">SGADD02_00460</name>
    <name evidence="2" type="ORF">SGADD03_00382</name>
</gene>
<evidence type="ECO:0000313" key="3">
    <source>
        <dbReference type="EMBL" id="SFU51006.1"/>
    </source>
</evidence>
<reference evidence="5 6" key="1">
    <citation type="submission" date="2016-01" db="EMBL/GenBank/DDBJ databases">
        <title>Highly variable Streptococcus oralis are common among viridans streptococci isolated from primates.</title>
        <authorList>
            <person name="Denapaite D."/>
            <person name="Rieger M."/>
            <person name="Koendgen S."/>
            <person name="Brueckner R."/>
            <person name="Ochigava I."/>
            <person name="Kappeler P."/>
            <person name="Maetz-Rensing K."/>
            <person name="Leendertz F."/>
            <person name="Hakenbeck R."/>
        </authorList>
    </citation>
    <scope>NUCLEOTIDE SEQUENCE [LARGE SCALE GENOMIC DNA]</scope>
    <source>
        <strain evidence="1 5">DD02</strain>
        <strain evidence="2 6">DD03</strain>
    </source>
</reference>
<dbReference type="Pfam" id="PF04221">
    <property type="entry name" value="RelB"/>
    <property type="match status" value="1"/>
</dbReference>
<evidence type="ECO:0000313" key="6">
    <source>
        <dbReference type="Proteomes" id="UP000071927"/>
    </source>
</evidence>
<dbReference type="PATRIC" id="fig|315405.11.peg.509"/>
<dbReference type="GO" id="GO:0006355">
    <property type="term" value="P:regulation of DNA-templated transcription"/>
    <property type="evidence" value="ECO:0007669"/>
    <property type="project" value="InterPro"/>
</dbReference>
<dbReference type="Proteomes" id="UP000249013">
    <property type="component" value="Chromosome 1"/>
</dbReference>
<keyword evidence="7" id="KW-1185">Reference proteome</keyword>
<organism evidence="2 6">
    <name type="scientific">Streptococcus gallolyticus</name>
    <dbReference type="NCBI Taxonomy" id="315405"/>
    <lineage>
        <taxon>Bacteria</taxon>
        <taxon>Bacillati</taxon>
        <taxon>Bacillota</taxon>
        <taxon>Bacilli</taxon>
        <taxon>Lactobacillales</taxon>
        <taxon>Streptococcaceae</taxon>
        <taxon>Streptococcus</taxon>
    </lineage>
</organism>
<evidence type="ECO:0000313" key="2">
    <source>
        <dbReference type="EMBL" id="KXU09970.1"/>
    </source>
</evidence>
<evidence type="ECO:0000313" key="5">
    <source>
        <dbReference type="Proteomes" id="UP000070198"/>
    </source>
</evidence>
<evidence type="ECO:0000313" key="1">
    <source>
        <dbReference type="EMBL" id="KXT72638.1"/>
    </source>
</evidence>
<dbReference type="InterPro" id="IPR007337">
    <property type="entry name" value="RelB/DinJ"/>
</dbReference>
<dbReference type="EMBL" id="LQXV01000115">
    <property type="protein sequence ID" value="KXU09970.1"/>
    <property type="molecule type" value="Genomic_DNA"/>
</dbReference>
<accession>A0A139R5B7</accession>
<reference evidence="3" key="3">
    <citation type="submission" date="2016-10" db="EMBL/GenBank/DDBJ databases">
        <authorList>
            <person name="de Groot N.N."/>
        </authorList>
    </citation>
    <scope>NUCLEOTIDE SEQUENCE [LARGE SCALE GENOMIC DNA]</scope>
    <source>
        <strain evidence="3">LMG 15572</strain>
    </source>
</reference>
<reference evidence="4 8" key="4">
    <citation type="submission" date="2018-06" db="EMBL/GenBank/DDBJ databases">
        <authorList>
            <consortium name="Pathogen Informatics"/>
            <person name="Doyle S."/>
        </authorList>
    </citation>
    <scope>NUCLEOTIDE SEQUENCE [LARGE SCALE GENOMIC DNA]</scope>
    <source>
        <strain evidence="4 8">NCTC13773</strain>
    </source>
</reference>
<dbReference type="GeneID" id="57920387"/>
<protein>
    <submittedName>
        <fullName evidence="3">Addiction module antitoxin, RelB/DinJ family</fullName>
    </submittedName>
    <submittedName>
        <fullName evidence="2">DNA-damage-inducible protein J</fullName>
    </submittedName>
    <submittedName>
        <fullName evidence="4">Plasmid stabilization system, antitoxin protein</fullName>
    </submittedName>
</protein>
<evidence type="ECO:0000313" key="7">
    <source>
        <dbReference type="Proteomes" id="UP000183629"/>
    </source>
</evidence>
<evidence type="ECO:0000313" key="4">
    <source>
        <dbReference type="EMBL" id="SQG80041.1"/>
    </source>
</evidence>
<dbReference type="Gene3D" id="1.10.1220.10">
    <property type="entry name" value="Met repressor-like"/>
    <property type="match status" value="1"/>
</dbReference>
<dbReference type="Proteomes" id="UP000071927">
    <property type="component" value="Unassembled WGS sequence"/>
</dbReference>
<evidence type="ECO:0000313" key="8">
    <source>
        <dbReference type="Proteomes" id="UP000249013"/>
    </source>
</evidence>
<dbReference type="EMBL" id="LS483409">
    <property type="protein sequence ID" value="SQG80041.1"/>
    <property type="molecule type" value="Genomic_DNA"/>
</dbReference>
<dbReference type="RefSeq" id="WP_009854657.1">
    <property type="nucleotide sequence ID" value="NZ_CP054015.1"/>
</dbReference>